<dbReference type="Gene3D" id="3.40.50.620">
    <property type="entry name" value="HUPs"/>
    <property type="match status" value="1"/>
</dbReference>
<keyword evidence="6" id="KW-0963">Cytoplasm</keyword>
<evidence type="ECO:0000256" key="6">
    <source>
        <dbReference type="HAMAP-Rule" id="MF_01161"/>
    </source>
</evidence>
<dbReference type="InterPro" id="IPR014729">
    <property type="entry name" value="Rossmann-like_a/b/a_fold"/>
</dbReference>
<dbReference type="PANTHER" id="PTHR43033">
    <property type="entry name" value="TRNA(ILE)-LYSIDINE SYNTHASE-RELATED"/>
    <property type="match status" value="1"/>
</dbReference>
<sequence>MALLVLAHAFFDRMIEVATVDHGLRPEAGEECALVARTCEERGIACHILKVTVAEGNLQDRARSARYAALGQWARDRQLAAIATAHHADDQAETLLMRLNRGSGLAGLAGIRSSTMIEGCPVPVIRPLLQFRREELRAILRGTGTPFADDPSNRDESFERVRIRRELEKADWIDPLALARSAAHLEETERALASIADQLWDSEVTVTDGHIAVPIADSIDVSSRLVARAISGFGQTVSLGEVAGFLKTLDRRGNIAGILIEKQQDVYACSPEPPRRSG</sequence>
<evidence type="ECO:0000256" key="5">
    <source>
        <dbReference type="ARBA" id="ARBA00048539"/>
    </source>
</evidence>
<dbReference type="GO" id="GO:0006400">
    <property type="term" value="P:tRNA modification"/>
    <property type="evidence" value="ECO:0007669"/>
    <property type="project" value="UniProtKB-UniRule"/>
</dbReference>
<evidence type="ECO:0000313" key="9">
    <source>
        <dbReference type="Proteomes" id="UP000254508"/>
    </source>
</evidence>
<evidence type="ECO:0000256" key="4">
    <source>
        <dbReference type="ARBA" id="ARBA00022840"/>
    </source>
</evidence>
<evidence type="ECO:0000259" key="7">
    <source>
        <dbReference type="Pfam" id="PF01171"/>
    </source>
</evidence>
<dbReference type="PANTHER" id="PTHR43033:SF5">
    <property type="entry name" value="TRNA(ILE)-LYSIDINE SYNTHETASE"/>
    <property type="match status" value="1"/>
</dbReference>
<dbReference type="InterPro" id="IPR011063">
    <property type="entry name" value="TilS/TtcA_N"/>
</dbReference>
<evidence type="ECO:0000256" key="2">
    <source>
        <dbReference type="ARBA" id="ARBA00022694"/>
    </source>
</evidence>
<dbReference type="SUPFAM" id="SSF52402">
    <property type="entry name" value="Adenine nucleotide alpha hydrolases-like"/>
    <property type="match status" value="1"/>
</dbReference>
<dbReference type="EC" id="6.3.4.19" evidence="6"/>
<comment type="catalytic activity">
    <reaction evidence="5 6">
        <text>cytidine(34) in tRNA(Ile2) + L-lysine + ATP = lysidine(34) in tRNA(Ile2) + AMP + diphosphate + H(+)</text>
        <dbReference type="Rhea" id="RHEA:43744"/>
        <dbReference type="Rhea" id="RHEA-COMP:10625"/>
        <dbReference type="Rhea" id="RHEA-COMP:10670"/>
        <dbReference type="ChEBI" id="CHEBI:15378"/>
        <dbReference type="ChEBI" id="CHEBI:30616"/>
        <dbReference type="ChEBI" id="CHEBI:32551"/>
        <dbReference type="ChEBI" id="CHEBI:33019"/>
        <dbReference type="ChEBI" id="CHEBI:82748"/>
        <dbReference type="ChEBI" id="CHEBI:83665"/>
        <dbReference type="ChEBI" id="CHEBI:456215"/>
        <dbReference type="EC" id="6.3.4.19"/>
    </reaction>
</comment>
<name>A0A345YD19_9SPHN</name>
<dbReference type="EMBL" id="CP031357">
    <property type="protein sequence ID" value="AXK41821.1"/>
    <property type="molecule type" value="Genomic_DNA"/>
</dbReference>
<dbReference type="HAMAP" id="MF_01161">
    <property type="entry name" value="tRNA_Ile_lys_synt"/>
    <property type="match status" value="1"/>
</dbReference>
<dbReference type="OrthoDB" id="9807403at2"/>
<comment type="function">
    <text evidence="6">Ligates lysine onto the cytidine present at position 34 of the AUA codon-specific tRNA(Ile) that contains the anticodon CAU, in an ATP-dependent manner. Cytidine is converted to lysidine, thus changing the amino acid specificity of the tRNA from methionine to isoleucine.</text>
</comment>
<comment type="caution">
    <text evidence="6">Lacks conserved residue(s) required for the propagation of feature annotation.</text>
</comment>
<dbReference type="NCBIfam" id="TIGR02432">
    <property type="entry name" value="lysidine_TilS_N"/>
    <property type="match status" value="1"/>
</dbReference>
<dbReference type="GO" id="GO:0032267">
    <property type="term" value="F:tRNA(Ile)-lysidine synthase activity"/>
    <property type="evidence" value="ECO:0007669"/>
    <property type="project" value="UniProtKB-EC"/>
</dbReference>
<comment type="similarity">
    <text evidence="6">Belongs to the tRNA(Ile)-lysidine synthase family.</text>
</comment>
<keyword evidence="2 6" id="KW-0819">tRNA processing</keyword>
<evidence type="ECO:0000256" key="3">
    <source>
        <dbReference type="ARBA" id="ARBA00022741"/>
    </source>
</evidence>
<dbReference type="InterPro" id="IPR012094">
    <property type="entry name" value="tRNA_Ile_lys_synt"/>
</dbReference>
<dbReference type="GO" id="GO:0005524">
    <property type="term" value="F:ATP binding"/>
    <property type="evidence" value="ECO:0007669"/>
    <property type="project" value="UniProtKB-KW"/>
</dbReference>
<keyword evidence="4" id="KW-0067">ATP-binding</keyword>
<dbReference type="GO" id="GO:0005737">
    <property type="term" value="C:cytoplasm"/>
    <property type="evidence" value="ECO:0007669"/>
    <property type="project" value="UniProtKB-SubCell"/>
</dbReference>
<dbReference type="InterPro" id="IPR012795">
    <property type="entry name" value="tRNA_Ile_lys_synt_N"/>
</dbReference>
<dbReference type="Proteomes" id="UP000254508">
    <property type="component" value="Chromosome"/>
</dbReference>
<proteinExistence type="inferred from homology"/>
<reference evidence="9" key="1">
    <citation type="submission" date="2018-07" db="EMBL/GenBank/DDBJ databases">
        <title>Genome sequence of Erythrobacter strain YH-07, an antagonistic bacterium isolated from Yellow Sea.</title>
        <authorList>
            <person name="Tang T."/>
            <person name="Liu Q."/>
            <person name="Sun X."/>
        </authorList>
    </citation>
    <scope>NUCLEOTIDE SEQUENCE [LARGE SCALE GENOMIC DNA]</scope>
    <source>
        <strain evidence="9">YH-07</strain>
    </source>
</reference>
<protein>
    <recommendedName>
        <fullName evidence="6">tRNA(Ile)-lysidine synthase</fullName>
        <ecNumber evidence="6">6.3.4.19</ecNumber>
    </recommendedName>
    <alternativeName>
        <fullName evidence="6">tRNA(Ile)-2-lysyl-cytidine synthase</fullName>
    </alternativeName>
    <alternativeName>
        <fullName evidence="6">tRNA(Ile)-lysidine synthetase</fullName>
    </alternativeName>
</protein>
<keyword evidence="1 6" id="KW-0436">Ligase</keyword>
<accession>A0A345YD19</accession>
<organism evidence="8 9">
    <name type="scientific">Erythrobacter aureus</name>
    <dbReference type="NCBI Taxonomy" id="2182384"/>
    <lineage>
        <taxon>Bacteria</taxon>
        <taxon>Pseudomonadati</taxon>
        <taxon>Pseudomonadota</taxon>
        <taxon>Alphaproteobacteria</taxon>
        <taxon>Sphingomonadales</taxon>
        <taxon>Erythrobacteraceae</taxon>
        <taxon>Erythrobacter/Porphyrobacter group</taxon>
        <taxon>Erythrobacter</taxon>
    </lineage>
</organism>
<keyword evidence="3" id="KW-0547">Nucleotide-binding</keyword>
<keyword evidence="9" id="KW-1185">Reference proteome</keyword>
<dbReference type="AlphaFoldDB" id="A0A345YD19"/>
<gene>
    <name evidence="6 8" type="primary">tilS</name>
    <name evidence="8" type="ORF">DVR09_05240</name>
</gene>
<comment type="subcellular location">
    <subcellularLocation>
        <location evidence="6">Cytoplasm</location>
    </subcellularLocation>
</comment>
<feature type="domain" description="tRNA(Ile)-lysidine/2-thiocytidine synthase N-terminal" evidence="7">
    <location>
        <begin position="1"/>
        <end position="166"/>
    </location>
</feature>
<dbReference type="KEGG" id="err:DVR09_05240"/>
<evidence type="ECO:0000313" key="8">
    <source>
        <dbReference type="EMBL" id="AXK41821.1"/>
    </source>
</evidence>
<dbReference type="Pfam" id="PF01171">
    <property type="entry name" value="ATP_bind_3"/>
    <property type="match status" value="1"/>
</dbReference>
<evidence type="ECO:0000256" key="1">
    <source>
        <dbReference type="ARBA" id="ARBA00022598"/>
    </source>
</evidence>
<dbReference type="CDD" id="cd01992">
    <property type="entry name" value="TilS_N"/>
    <property type="match status" value="1"/>
</dbReference>